<feature type="transmembrane region" description="Helical" evidence="7">
    <location>
        <begin position="130"/>
        <end position="149"/>
    </location>
</feature>
<evidence type="ECO:0000256" key="2">
    <source>
        <dbReference type="ARBA" id="ARBA00022448"/>
    </source>
</evidence>
<dbReference type="EMBL" id="JAFCMP010000068">
    <property type="protein sequence ID" value="KAG5188614.1"/>
    <property type="molecule type" value="Genomic_DNA"/>
</dbReference>
<dbReference type="AlphaFoldDB" id="A0A835ZDZ7"/>
<dbReference type="GO" id="GO:0015129">
    <property type="term" value="F:lactate transmembrane transporter activity"/>
    <property type="evidence" value="ECO:0007669"/>
    <property type="project" value="InterPro"/>
</dbReference>
<feature type="transmembrane region" description="Helical" evidence="7">
    <location>
        <begin position="54"/>
        <end position="76"/>
    </location>
</feature>
<gene>
    <name evidence="8" type="ORF">JKP88DRAFT_275822</name>
</gene>
<dbReference type="GO" id="GO:0005886">
    <property type="term" value="C:plasma membrane"/>
    <property type="evidence" value="ECO:0007669"/>
    <property type="project" value="UniProtKB-SubCell"/>
</dbReference>
<comment type="caution">
    <text evidence="8">The sequence shown here is derived from an EMBL/GenBank/DDBJ whole genome shotgun (WGS) entry which is preliminary data.</text>
</comment>
<keyword evidence="6 7" id="KW-0472">Membrane</keyword>
<dbReference type="GO" id="GO:0015295">
    <property type="term" value="F:solute:proton symporter activity"/>
    <property type="evidence" value="ECO:0007669"/>
    <property type="project" value="TreeGrafter"/>
</dbReference>
<evidence type="ECO:0000256" key="5">
    <source>
        <dbReference type="ARBA" id="ARBA00022989"/>
    </source>
</evidence>
<evidence type="ECO:0000313" key="9">
    <source>
        <dbReference type="Proteomes" id="UP000664859"/>
    </source>
</evidence>
<evidence type="ECO:0000256" key="4">
    <source>
        <dbReference type="ARBA" id="ARBA00022692"/>
    </source>
</evidence>
<dbReference type="Pfam" id="PF02652">
    <property type="entry name" value="Lactate_perm"/>
    <property type="match status" value="1"/>
</dbReference>
<evidence type="ECO:0000256" key="6">
    <source>
        <dbReference type="ARBA" id="ARBA00023136"/>
    </source>
</evidence>
<dbReference type="PANTHER" id="PTHR30003">
    <property type="entry name" value="L-LACTATE PERMEASE"/>
    <property type="match status" value="1"/>
</dbReference>
<evidence type="ECO:0000256" key="7">
    <source>
        <dbReference type="SAM" id="Phobius"/>
    </source>
</evidence>
<keyword evidence="4 7" id="KW-0812">Transmembrane</keyword>
<dbReference type="Proteomes" id="UP000664859">
    <property type="component" value="Unassembled WGS sequence"/>
</dbReference>
<evidence type="ECO:0000256" key="1">
    <source>
        <dbReference type="ARBA" id="ARBA00004651"/>
    </source>
</evidence>
<keyword evidence="3" id="KW-1003">Cell membrane</keyword>
<keyword evidence="2" id="KW-0813">Transport</keyword>
<feature type="transmembrane region" description="Helical" evidence="7">
    <location>
        <begin position="96"/>
        <end position="118"/>
    </location>
</feature>
<proteinExistence type="predicted"/>
<keyword evidence="5 7" id="KW-1133">Transmembrane helix</keyword>
<sequence length="465" mass="45635">MEGLTGGRRVPQLMLLGWSFMWLLEGCSGFGTPIVVLVPVLVRLGFPAGEAVTFMLLSNACATAFGAVGTRIWYGLGTAVADGGAADADADLRRTGFLTAIGLTAASAVLMPAAVALATSRGELRRNAGFVALAVAGTCLPAVACAYASYEFPAVAGGLAGCAATAALVRFEVGLERRAVSEGTEADPDEEAGGGAKAAAAASPSSAALPPPSRAEALRSCLPVAGAVALLLLTRGPGVGLKALLTSTTPRVSASLGTYGDVSLSAALVFGLDDVLRQPDVDFRLQTLYLPSAWLALAGAATLATSSAVGLRGFPGAAGAACRACAGRLGHAARALVGALVFAELMVAGGDDSPASVAGARLAGALGKGLGSFFAGSSTVSNLTFGPIQAAAAGDAGFDVPAMLALQTCGASVGAAVCIFHIVAAGAVVSGPVDAGGIVRRLLPWVAAADAACLGAVAAAQAIVR</sequence>
<dbReference type="InterPro" id="IPR003804">
    <property type="entry name" value="Lactate_perm"/>
</dbReference>
<comment type="subcellular location">
    <subcellularLocation>
        <location evidence="1">Cell membrane</location>
        <topology evidence="1">Multi-pass membrane protein</topology>
    </subcellularLocation>
</comment>
<feature type="transmembrane region" description="Helical" evidence="7">
    <location>
        <begin position="411"/>
        <end position="430"/>
    </location>
</feature>
<evidence type="ECO:0000313" key="8">
    <source>
        <dbReference type="EMBL" id="KAG5188614.1"/>
    </source>
</evidence>
<accession>A0A835ZDZ7</accession>
<dbReference type="OrthoDB" id="2266445at2759"/>
<feature type="transmembrane region" description="Helical" evidence="7">
    <location>
        <begin position="442"/>
        <end position="464"/>
    </location>
</feature>
<name>A0A835ZDZ7_9STRA</name>
<protein>
    <submittedName>
        <fullName evidence="8">L-lactate permease</fullName>
    </submittedName>
</protein>
<dbReference type="PANTHER" id="PTHR30003:SF0">
    <property type="entry name" value="GLYCOLATE PERMEASE GLCA-RELATED"/>
    <property type="match status" value="1"/>
</dbReference>
<organism evidence="8 9">
    <name type="scientific">Tribonema minus</name>
    <dbReference type="NCBI Taxonomy" id="303371"/>
    <lineage>
        <taxon>Eukaryota</taxon>
        <taxon>Sar</taxon>
        <taxon>Stramenopiles</taxon>
        <taxon>Ochrophyta</taxon>
        <taxon>PX clade</taxon>
        <taxon>Xanthophyceae</taxon>
        <taxon>Tribonematales</taxon>
        <taxon>Tribonemataceae</taxon>
        <taxon>Tribonema</taxon>
    </lineage>
</organism>
<reference evidence="8" key="1">
    <citation type="submission" date="2021-02" db="EMBL/GenBank/DDBJ databases">
        <title>First Annotated Genome of the Yellow-green Alga Tribonema minus.</title>
        <authorList>
            <person name="Mahan K.M."/>
        </authorList>
    </citation>
    <scope>NUCLEOTIDE SEQUENCE</scope>
    <source>
        <strain evidence="8">UTEX B ZZ1240</strain>
    </source>
</reference>
<keyword evidence="9" id="KW-1185">Reference proteome</keyword>
<feature type="transmembrane region" description="Helical" evidence="7">
    <location>
        <begin position="20"/>
        <end position="42"/>
    </location>
</feature>
<evidence type="ECO:0000256" key="3">
    <source>
        <dbReference type="ARBA" id="ARBA00022475"/>
    </source>
</evidence>